<sequence length="184" mass="20735">MGDSATFSHSLLPVPPLQLVTVNFGVDQVTGWLWRFGHRINSCMNHSSRPNGLGRRRVSVDWSWESWLNGLDGCFAVTSDWALNGQCQSIWFVRSSCFTYLLLSFQRGGVGCILHVLKTADSLDFISSHPSIHDDSAWLIQSLLQFISLTHTQSASIQLLHKVQDKKRIVDSSLSDTRNLKYVK</sequence>
<protein>
    <submittedName>
        <fullName evidence="1">Uncharacterized protein</fullName>
    </submittedName>
</protein>
<organism evidence="1 2">
    <name type="scientific">Hypocrea atroviridis (strain ATCC 20476 / IMI 206040)</name>
    <name type="common">Trichoderma atroviride</name>
    <dbReference type="NCBI Taxonomy" id="452589"/>
    <lineage>
        <taxon>Eukaryota</taxon>
        <taxon>Fungi</taxon>
        <taxon>Dikarya</taxon>
        <taxon>Ascomycota</taxon>
        <taxon>Pezizomycotina</taxon>
        <taxon>Sordariomycetes</taxon>
        <taxon>Hypocreomycetidae</taxon>
        <taxon>Hypocreales</taxon>
        <taxon>Hypocreaceae</taxon>
        <taxon>Trichoderma</taxon>
    </lineage>
</organism>
<evidence type="ECO:0000313" key="1">
    <source>
        <dbReference type="EMBL" id="EHK45840.1"/>
    </source>
</evidence>
<dbReference type="EMBL" id="ABDG02000023">
    <property type="protein sequence ID" value="EHK45840.1"/>
    <property type="molecule type" value="Genomic_DNA"/>
</dbReference>
<reference evidence="1 2" key="1">
    <citation type="journal article" date="2011" name="Genome Biol.">
        <title>Comparative genome sequence analysis underscores mycoparasitism as the ancestral life style of Trichoderma.</title>
        <authorList>
            <person name="Kubicek C.P."/>
            <person name="Herrera-Estrella A."/>
            <person name="Seidl-Seiboth V."/>
            <person name="Martinez D.A."/>
            <person name="Druzhinina I.S."/>
            <person name="Thon M."/>
            <person name="Zeilinger S."/>
            <person name="Casas-Flores S."/>
            <person name="Horwitz B.A."/>
            <person name="Mukherjee P.K."/>
            <person name="Mukherjee M."/>
            <person name="Kredics L."/>
            <person name="Alcaraz L.D."/>
            <person name="Aerts A."/>
            <person name="Antal Z."/>
            <person name="Atanasova L."/>
            <person name="Cervantes-Badillo M.G."/>
            <person name="Challacombe J."/>
            <person name="Chertkov O."/>
            <person name="McCluskey K."/>
            <person name="Coulpier F."/>
            <person name="Deshpande N."/>
            <person name="von Doehren H."/>
            <person name="Ebbole D.J."/>
            <person name="Esquivel-Naranjo E.U."/>
            <person name="Fekete E."/>
            <person name="Flipphi M."/>
            <person name="Glaser F."/>
            <person name="Gomez-Rodriguez E.Y."/>
            <person name="Gruber S."/>
            <person name="Han C."/>
            <person name="Henrissat B."/>
            <person name="Hermosa R."/>
            <person name="Hernandez-Onate M."/>
            <person name="Karaffa L."/>
            <person name="Kosti I."/>
            <person name="Le Crom S."/>
            <person name="Lindquist E."/>
            <person name="Lucas S."/>
            <person name="Luebeck M."/>
            <person name="Luebeck P.S."/>
            <person name="Margeot A."/>
            <person name="Metz B."/>
            <person name="Misra M."/>
            <person name="Nevalainen H."/>
            <person name="Omann M."/>
            <person name="Packer N."/>
            <person name="Perrone G."/>
            <person name="Uresti-Rivera E.E."/>
            <person name="Salamov A."/>
            <person name="Schmoll M."/>
            <person name="Seiboth B."/>
            <person name="Shapiro H."/>
            <person name="Sukno S."/>
            <person name="Tamayo-Ramos J.A."/>
            <person name="Tisch D."/>
            <person name="Wiest A."/>
            <person name="Wilkinson H.H."/>
            <person name="Zhang M."/>
            <person name="Coutinho P.M."/>
            <person name="Kenerley C.M."/>
            <person name="Monte E."/>
            <person name="Baker S.E."/>
            <person name="Grigoriev I.V."/>
        </authorList>
    </citation>
    <scope>NUCLEOTIDE SEQUENCE [LARGE SCALE GENOMIC DNA]</scope>
    <source>
        <strain evidence="2">ATCC 20476 / IMI 206040</strain>
    </source>
</reference>
<comment type="caution">
    <text evidence="1">The sequence shown here is derived from an EMBL/GenBank/DDBJ whole genome shotgun (WGS) entry which is preliminary data.</text>
</comment>
<proteinExistence type="predicted"/>
<dbReference type="HOGENOM" id="CLU_1468356_0_0_1"/>
<evidence type="ECO:0000313" key="2">
    <source>
        <dbReference type="Proteomes" id="UP000005426"/>
    </source>
</evidence>
<keyword evidence="2" id="KW-1185">Reference proteome</keyword>
<dbReference type="AlphaFoldDB" id="G9NUW5"/>
<gene>
    <name evidence="1" type="ORF">TRIATDRAFT_256764</name>
</gene>
<accession>G9NUW5</accession>
<name>G9NUW5_HYPAI</name>
<dbReference type="Proteomes" id="UP000005426">
    <property type="component" value="Unassembled WGS sequence"/>
</dbReference>